<evidence type="ECO:0000313" key="9">
    <source>
        <dbReference type="EMBL" id="CAJ0582926.1"/>
    </source>
</evidence>
<protein>
    <recommendedName>
        <fullName evidence="8">Potassium channel domain-containing protein</fullName>
    </recommendedName>
</protein>
<evidence type="ECO:0000256" key="1">
    <source>
        <dbReference type="ARBA" id="ARBA00004141"/>
    </source>
</evidence>
<evidence type="ECO:0000256" key="6">
    <source>
        <dbReference type="ARBA" id="ARBA00023136"/>
    </source>
</evidence>
<gene>
    <name evidence="9" type="ORF">MSPICULIGERA_LOCUS21056</name>
</gene>
<dbReference type="EMBL" id="CATQJA010002665">
    <property type="protein sequence ID" value="CAJ0582926.1"/>
    <property type="molecule type" value="Genomic_DNA"/>
</dbReference>
<name>A0AA36DA58_9BILA</name>
<reference evidence="9" key="1">
    <citation type="submission" date="2023-06" db="EMBL/GenBank/DDBJ databases">
        <authorList>
            <person name="Delattre M."/>
        </authorList>
    </citation>
    <scope>NUCLEOTIDE SEQUENCE</scope>
    <source>
        <strain evidence="9">AF72</strain>
    </source>
</reference>
<keyword evidence="10" id="KW-1185">Reference proteome</keyword>
<evidence type="ECO:0000256" key="5">
    <source>
        <dbReference type="ARBA" id="ARBA00023065"/>
    </source>
</evidence>
<keyword evidence="2" id="KW-0813">Transport</keyword>
<keyword evidence="3" id="KW-0812">Transmembrane</keyword>
<evidence type="ECO:0000256" key="7">
    <source>
        <dbReference type="ARBA" id="ARBA00023303"/>
    </source>
</evidence>
<feature type="domain" description="Potassium channel" evidence="8">
    <location>
        <begin position="4"/>
        <end position="60"/>
    </location>
</feature>
<keyword evidence="5" id="KW-0406">Ion transport</keyword>
<dbReference type="PANTHER" id="PTHR11537">
    <property type="entry name" value="VOLTAGE-GATED POTASSIUM CHANNEL"/>
    <property type="match status" value="1"/>
</dbReference>
<dbReference type="AlphaFoldDB" id="A0AA36DA58"/>
<keyword evidence="6" id="KW-0472">Membrane</keyword>
<keyword evidence="4" id="KW-1133">Transmembrane helix</keyword>
<evidence type="ECO:0000256" key="2">
    <source>
        <dbReference type="ARBA" id="ARBA00022448"/>
    </source>
</evidence>
<dbReference type="Pfam" id="PF07885">
    <property type="entry name" value="Ion_trans_2"/>
    <property type="match status" value="1"/>
</dbReference>
<evidence type="ECO:0000259" key="8">
    <source>
        <dbReference type="Pfam" id="PF07885"/>
    </source>
</evidence>
<organism evidence="9 10">
    <name type="scientific">Mesorhabditis spiculigera</name>
    <dbReference type="NCBI Taxonomy" id="96644"/>
    <lineage>
        <taxon>Eukaryota</taxon>
        <taxon>Metazoa</taxon>
        <taxon>Ecdysozoa</taxon>
        <taxon>Nematoda</taxon>
        <taxon>Chromadorea</taxon>
        <taxon>Rhabditida</taxon>
        <taxon>Rhabditina</taxon>
        <taxon>Rhabditomorpha</taxon>
        <taxon>Rhabditoidea</taxon>
        <taxon>Rhabditidae</taxon>
        <taxon>Mesorhabditinae</taxon>
        <taxon>Mesorhabditis</taxon>
    </lineage>
</organism>
<sequence>MGMVLSTGVVFFSTLTLHSTSIPAAFWWAIVTMTTVGYGDYVPVTIPGKLTASGLLFLGCSDWHFPSPTSSTTL</sequence>
<dbReference type="PRINTS" id="PR00169">
    <property type="entry name" value="KCHANNEL"/>
</dbReference>
<dbReference type="GO" id="GO:0008076">
    <property type="term" value="C:voltage-gated potassium channel complex"/>
    <property type="evidence" value="ECO:0007669"/>
    <property type="project" value="InterPro"/>
</dbReference>
<keyword evidence="7" id="KW-0407">Ion channel</keyword>
<evidence type="ECO:0000256" key="4">
    <source>
        <dbReference type="ARBA" id="ARBA00022989"/>
    </source>
</evidence>
<dbReference type="Proteomes" id="UP001177023">
    <property type="component" value="Unassembled WGS sequence"/>
</dbReference>
<accession>A0AA36DA58</accession>
<feature type="non-terminal residue" evidence="9">
    <location>
        <position position="1"/>
    </location>
</feature>
<dbReference type="InterPro" id="IPR013099">
    <property type="entry name" value="K_chnl_dom"/>
</dbReference>
<dbReference type="GO" id="GO:0001508">
    <property type="term" value="P:action potential"/>
    <property type="evidence" value="ECO:0007669"/>
    <property type="project" value="TreeGrafter"/>
</dbReference>
<dbReference type="InterPro" id="IPR028325">
    <property type="entry name" value="VG_K_chnl"/>
</dbReference>
<comment type="caution">
    <text evidence="9">The sequence shown here is derived from an EMBL/GenBank/DDBJ whole genome shotgun (WGS) entry which is preliminary data.</text>
</comment>
<evidence type="ECO:0000313" key="10">
    <source>
        <dbReference type="Proteomes" id="UP001177023"/>
    </source>
</evidence>
<dbReference type="GO" id="GO:0005251">
    <property type="term" value="F:delayed rectifier potassium channel activity"/>
    <property type="evidence" value="ECO:0007669"/>
    <property type="project" value="TreeGrafter"/>
</dbReference>
<evidence type="ECO:0000256" key="3">
    <source>
        <dbReference type="ARBA" id="ARBA00022692"/>
    </source>
</evidence>
<proteinExistence type="predicted"/>
<comment type="subcellular location">
    <subcellularLocation>
        <location evidence="1">Membrane</location>
        <topology evidence="1">Multi-pass membrane protein</topology>
    </subcellularLocation>
</comment>
<dbReference type="PANTHER" id="PTHR11537:SF262">
    <property type="entry name" value="BTB DOMAIN-CONTAINING PROTEIN"/>
    <property type="match status" value="1"/>
</dbReference>
<dbReference type="Gene3D" id="1.10.287.70">
    <property type="match status" value="1"/>
</dbReference>
<dbReference type="SUPFAM" id="SSF81324">
    <property type="entry name" value="Voltage-gated potassium channels"/>
    <property type="match status" value="1"/>
</dbReference>